<dbReference type="EMBL" id="CP007264">
    <property type="protein sequence ID" value="AHL23450.1"/>
    <property type="molecule type" value="Genomic_DNA"/>
</dbReference>
<evidence type="ECO:0000313" key="2">
    <source>
        <dbReference type="Proteomes" id="UP000019434"/>
    </source>
</evidence>
<protein>
    <recommendedName>
        <fullName evidence="3">CARDB domain-containing protein</fullName>
    </recommendedName>
</protein>
<keyword evidence="2" id="KW-1185">Reference proteome</keyword>
<organism evidence="1 2">
    <name type="scientific">Thermococcus nautili</name>
    <dbReference type="NCBI Taxonomy" id="195522"/>
    <lineage>
        <taxon>Archaea</taxon>
        <taxon>Methanobacteriati</taxon>
        <taxon>Methanobacteriota</taxon>
        <taxon>Thermococci</taxon>
        <taxon>Thermococcales</taxon>
        <taxon>Thermococcaceae</taxon>
        <taxon>Thermococcus</taxon>
    </lineage>
</organism>
<evidence type="ECO:0000313" key="1">
    <source>
        <dbReference type="EMBL" id="AHL23450.1"/>
    </source>
</evidence>
<accession>W8P7A6</accession>
<sequence>MKRGLGVLIIGIMLGALVYGAMVSTPMVLANEVNGDKAYDDFWRILNDEAYLVVAFNESLYSGNPNATLAQKLIENSRQGELNSANISAQIWLALEELKKSGVQLYYSADELRKMAEEIKKNGLPAETVNELKAQGWTDDEIKALEEYIAKNADNITSGFDMGRFLTNFSQAFVMVGFKYADYETWALEKWKWPNAAKSREDAMRIYGSAKRQIVPDLSDQWSEFYHAYLSGDVGGMSSALDSLAKGMDSILIHSKWTAVRDGGLIYLSGDVKSGSYYWPTAVEAYRQLRRVYVLVNAMKLGNNNLDVKAMLNREVAELKDALVVYSKTISEWKFRPPENPPIIIDPCEKNPLKCRTITSGSSGNSDYPLVGSISNLQTSRLTSDYDIALDVNSNYGYISIKNVSVVVDDVTSTKATYHIEVSFRAEHNAVSDVKINLTDSSGSDSVKYSMVHPDDGTRLWKSKKFTVNFNGKTQVTVSGTVKISYLSTPTPLPMSNPSQPTVSSSSSSSDVQVAVKSYSKTITANLSIGPSKVFFEIVPSKTEITEGSSVSFTIKIRNENDVPISGQWSFHASYKDSSYKTHSFDRSGSVTVQAHDTVSISVGPVVYPVHGTYGYSGIFKFGPNLMYSRDNSSEIVVVASSGTPSPSPTPSAGSLRIVSVSPEPAHPKAGDTVKFNVKIDSSYSSTQRALVKLYIDDELKDSKELNVGTSGASVTLHWLAVAGEHSYTVKVYRLVNGQELWEDSRSGKINIISGSNTSHVEIISIECPEKVSIPGELWCSVIVNNPLSANIDVTARIRMDGELIDLSRTLGNTNPTLNPGRKEFRIGVNINNDLAQNEFNYGSFLDFLDSEIVTKENCGHRVSKCQVFKWLPTPHAFSIEIYNDNQLLDSTETTVTLTYGNYYEKKFMEYYVAPLASGATAGAATALAEVSVSAGISAAKVTAITSVIVEVYNILKQHLGGDSN</sequence>
<dbReference type="KEGG" id="tnu:BD01_1848"/>
<dbReference type="AlphaFoldDB" id="W8P7A6"/>
<dbReference type="eggNOG" id="arCOG07710">
    <property type="taxonomic scope" value="Archaea"/>
</dbReference>
<dbReference type="STRING" id="195522.BD01_1848"/>
<dbReference type="Proteomes" id="UP000019434">
    <property type="component" value="Chromosome"/>
</dbReference>
<evidence type="ECO:0008006" key="3">
    <source>
        <dbReference type="Google" id="ProtNLM"/>
    </source>
</evidence>
<gene>
    <name evidence="1" type="ORF">BD01_1848</name>
</gene>
<reference evidence="1 2" key="1">
    <citation type="submission" date="2014-02" db="EMBL/GenBank/DDBJ databases">
        <title>Genome Sequence of an Hyperthermophilic Archaeon, Thermococcus nautili 30-1, producing viral vesicles.</title>
        <authorList>
            <person name="Oberto J."/>
            <person name="Gaudin M."/>
            <person name="Cossu M."/>
            <person name="Gorlas A."/>
            <person name="Slesarev A."/>
            <person name="Marguet E."/>
            <person name="Forterre P."/>
        </authorList>
    </citation>
    <scope>NUCLEOTIDE SEQUENCE [LARGE SCALE GENOMIC DNA]</scope>
    <source>
        <strain evidence="1 2">30-1</strain>
    </source>
</reference>
<dbReference type="HOGENOM" id="CLU_306674_0_0_2"/>
<name>W8P7A6_9EURY</name>
<proteinExistence type="predicted"/>